<keyword evidence="9" id="KW-1185">Reference proteome</keyword>
<dbReference type="PANTHER" id="PTHR46481:SF10">
    <property type="entry name" value="ZINC FINGER BED DOMAIN-CONTAINING PROTEIN 39"/>
    <property type="match status" value="1"/>
</dbReference>
<dbReference type="InterPro" id="IPR052035">
    <property type="entry name" value="ZnF_BED_domain_contain"/>
</dbReference>
<keyword evidence="3" id="KW-0863">Zinc-finger</keyword>
<comment type="caution">
    <text evidence="8">The sequence shown here is derived from an EMBL/GenBank/DDBJ whole genome shotgun (WGS) entry which is preliminary data.</text>
</comment>
<name>A0A816AJ39_ADIRI</name>
<gene>
    <name evidence="8" type="ORF">XAT740_LOCUS47062</name>
</gene>
<dbReference type="SUPFAM" id="SSF140996">
    <property type="entry name" value="Hermes dimerisation domain"/>
    <property type="match status" value="1"/>
</dbReference>
<dbReference type="InterPro" id="IPR012337">
    <property type="entry name" value="RNaseH-like_sf"/>
</dbReference>
<feature type="domain" description="HAT C-terminal dimerisation" evidence="7">
    <location>
        <begin position="671"/>
        <end position="749"/>
    </location>
</feature>
<dbReference type="Gene3D" id="1.10.10.1070">
    <property type="entry name" value="Zinc finger, BED domain-containing"/>
    <property type="match status" value="1"/>
</dbReference>
<sequence>MSSSITSPLISSSSQSTDNYTVEKIKFRLQNDKSNYQIIGNNISKCKSNCWKFFGFPAKRNEGDNYERIPGFVSCRNCLKTYRYTSTTGTRQLNSHPCVSESLTNSESIAPIKIQTNLNLMSKNPKQIKLNDSELNYFKSLMAKWICEDLRPFAISEDKGLRTVFQELVNFGSKYGNFDVQNIVQGADTMSNYVYTLAHESRQELKQMLKEPFENEAVCVSPDMWSDRHKQLSYLGLSCSLVTADYKYVSFDLCCRPYYEVDHTGDNLLTAIQSALELLDLNDLSKLNFVSDRGPNLVKALKPYHPIYCYAHRLNNLLKRSFFQSTQKQKQKETSASEASATSSKTNNEDDSSTSSSEDEIEYSLPVVTRKKKTKSKVAGAQENGVDHMKLQLGDLDPAAKTIIQTIVNCKKLVKYVKKAGLNKDIQEAGGVSLQQATVVRWLSLIELLESILRSYKQTKRVLTVRKQQSKIAVIDEKIVDGLIKLLKPFKKTLKLIQTGNSPSLYMVLICTLNLRKSLSSFKNLIASSDFEKNDLDESNTNDFDEDLVESEGLKILRERILHLLDLMFQLDVRHIAATLLHPKYRQLRGCSNEERNQACDYIREEMSKIIRNDQFNDISIVEPTTKKQKIGKSILEEYEDISENEFEMEENDEVSDFDVTGTKPLKSDELSKYLDMYIDKGNLSQNPLDFWRDNRVHYPILARVARKIHCISATSSAVERQFSSAGFILNERRTSLDPEHIDNILCIRALERLKQ</sequence>
<evidence type="ECO:0000256" key="2">
    <source>
        <dbReference type="ARBA" id="ARBA00022723"/>
    </source>
</evidence>
<organism evidence="8 9">
    <name type="scientific">Adineta ricciae</name>
    <name type="common">Rotifer</name>
    <dbReference type="NCBI Taxonomy" id="249248"/>
    <lineage>
        <taxon>Eukaryota</taxon>
        <taxon>Metazoa</taxon>
        <taxon>Spiralia</taxon>
        <taxon>Gnathifera</taxon>
        <taxon>Rotifera</taxon>
        <taxon>Eurotatoria</taxon>
        <taxon>Bdelloidea</taxon>
        <taxon>Adinetida</taxon>
        <taxon>Adinetidae</taxon>
        <taxon>Adineta</taxon>
    </lineage>
</organism>
<dbReference type="InterPro" id="IPR008906">
    <property type="entry name" value="HATC_C_dom"/>
</dbReference>
<evidence type="ECO:0000256" key="5">
    <source>
        <dbReference type="ARBA" id="ARBA00023242"/>
    </source>
</evidence>
<keyword evidence="2" id="KW-0479">Metal-binding</keyword>
<dbReference type="AlphaFoldDB" id="A0A816AJ39"/>
<evidence type="ECO:0000256" key="6">
    <source>
        <dbReference type="SAM" id="MobiDB-lite"/>
    </source>
</evidence>
<feature type="region of interest" description="Disordered" evidence="6">
    <location>
        <begin position="329"/>
        <end position="361"/>
    </location>
</feature>
<evidence type="ECO:0000256" key="4">
    <source>
        <dbReference type="ARBA" id="ARBA00022833"/>
    </source>
</evidence>
<comment type="subcellular location">
    <subcellularLocation>
        <location evidence="1">Nucleus</location>
    </subcellularLocation>
</comment>
<reference evidence="8" key="1">
    <citation type="submission" date="2021-02" db="EMBL/GenBank/DDBJ databases">
        <authorList>
            <person name="Nowell W R."/>
        </authorList>
    </citation>
    <scope>NUCLEOTIDE SEQUENCE</scope>
</reference>
<evidence type="ECO:0000256" key="1">
    <source>
        <dbReference type="ARBA" id="ARBA00004123"/>
    </source>
</evidence>
<dbReference type="SUPFAM" id="SSF53098">
    <property type="entry name" value="Ribonuclease H-like"/>
    <property type="match status" value="1"/>
</dbReference>
<feature type="compositionally biased region" description="Low complexity" evidence="6">
    <location>
        <begin position="336"/>
        <end position="346"/>
    </location>
</feature>
<evidence type="ECO:0000256" key="3">
    <source>
        <dbReference type="ARBA" id="ARBA00022771"/>
    </source>
</evidence>
<dbReference type="Proteomes" id="UP000663828">
    <property type="component" value="Unassembled WGS sequence"/>
</dbReference>
<evidence type="ECO:0000313" key="9">
    <source>
        <dbReference type="Proteomes" id="UP000663828"/>
    </source>
</evidence>
<dbReference type="GO" id="GO:0046983">
    <property type="term" value="F:protein dimerization activity"/>
    <property type="evidence" value="ECO:0007669"/>
    <property type="project" value="InterPro"/>
</dbReference>
<dbReference type="EMBL" id="CAJNOR010006446">
    <property type="protein sequence ID" value="CAF1595619.1"/>
    <property type="molecule type" value="Genomic_DNA"/>
</dbReference>
<dbReference type="Pfam" id="PF05699">
    <property type="entry name" value="Dimer_Tnp_hAT"/>
    <property type="match status" value="1"/>
</dbReference>
<accession>A0A816AJ39</accession>
<dbReference type="PANTHER" id="PTHR46481">
    <property type="entry name" value="ZINC FINGER BED DOMAIN-CONTAINING PROTEIN 4"/>
    <property type="match status" value="1"/>
</dbReference>
<protein>
    <recommendedName>
        <fullName evidence="7">HAT C-terminal dimerisation domain-containing protein</fullName>
    </recommendedName>
</protein>
<feature type="compositionally biased region" description="Acidic residues" evidence="6">
    <location>
        <begin position="349"/>
        <end position="361"/>
    </location>
</feature>
<keyword evidence="5" id="KW-0539">Nucleus</keyword>
<proteinExistence type="predicted"/>
<dbReference type="GO" id="GO:0005634">
    <property type="term" value="C:nucleus"/>
    <property type="evidence" value="ECO:0007669"/>
    <property type="project" value="UniProtKB-SubCell"/>
</dbReference>
<evidence type="ECO:0000259" key="7">
    <source>
        <dbReference type="Pfam" id="PF05699"/>
    </source>
</evidence>
<evidence type="ECO:0000313" key="8">
    <source>
        <dbReference type="EMBL" id="CAF1595619.1"/>
    </source>
</evidence>
<dbReference type="GO" id="GO:0008270">
    <property type="term" value="F:zinc ion binding"/>
    <property type="evidence" value="ECO:0007669"/>
    <property type="project" value="UniProtKB-KW"/>
</dbReference>
<keyword evidence="4" id="KW-0862">Zinc</keyword>